<evidence type="ECO:0000313" key="2">
    <source>
        <dbReference type="EMBL" id="JAT68495.1"/>
    </source>
</evidence>
<evidence type="ECO:0000313" key="4">
    <source>
        <dbReference type="EMBL" id="JAT72162.1"/>
    </source>
</evidence>
<feature type="region of interest" description="Disordered" evidence="1">
    <location>
        <begin position="1"/>
        <end position="83"/>
    </location>
</feature>
<dbReference type="EMBL" id="GDKF01010127">
    <property type="protein sequence ID" value="JAT68495.1"/>
    <property type="molecule type" value="Transcribed_RNA"/>
</dbReference>
<feature type="compositionally biased region" description="Low complexity" evidence="1">
    <location>
        <begin position="551"/>
        <end position="560"/>
    </location>
</feature>
<evidence type="ECO:0000256" key="1">
    <source>
        <dbReference type="SAM" id="MobiDB-lite"/>
    </source>
</evidence>
<dbReference type="EMBL" id="GDKF01008414">
    <property type="protein sequence ID" value="JAT70208.1"/>
    <property type="molecule type" value="Transcribed_RNA"/>
</dbReference>
<sequence>MGGHTGTSPLMLGCSRSSGSEVEAELTVAQSGTGPLDSKARPRSLLSKASSFHSRKHSFQIRSGIDRQPHHNENALPNQPSQISVSQDDLACWSASSFAPALSSGASQTRVPDTSETEAAPLPIPVQGSHAEAAPSSVPAPSQATSAFVRLPASPHYSLLREAGATAATAGLATPSGARHTFTRVFERSASCHHMYEACCSDLVESVYQTRTSALLLGLNGADGATDAVMGFAGVPSSVDSAGFLLRAAVHLLDACSGPEGGTNPWQLGCRIVSARSGSLTDLLAAQRPLGKPGQAALAPIASLKDLLSILRGGILASSNLDEPGLVLASLVLAPPDKACSPFGVHFLSVSSSSLARAPSAGHRDVSPLRALLKAAGLPGGALPVDIEAAAPAVCIACLPSEVADAECMLAAMNWLGLEVAGATASPAEAPRTGTPGALKRPRVPPLALAAPRRGAVAGGTPAAQRDGGAVGRTPSGDAAHAATPCPPAAPGDDEAEALSVLQAAVSAWAAAPRARLLDVLTRDEVWEAMGAYRAKRRAGAGGVGGGPGAGAQPATALAPHTARGPGDPSAPRPAALGSGDILAALERSVGAAGHGAGEWLDGLAAAADLNTARALPTLRERYDTGRGPAGGPVAIQEEAAGPAPAKARKTLFRRALYALRLGRRGAAQ</sequence>
<proteinExistence type="predicted"/>
<dbReference type="EMBL" id="GDKF01006460">
    <property type="protein sequence ID" value="JAT72162.1"/>
    <property type="molecule type" value="Transcribed_RNA"/>
</dbReference>
<name>A0A1D1ZYY5_AUXPR</name>
<protein>
    <submittedName>
        <fullName evidence="4">Uncharacterized protein</fullName>
    </submittedName>
</protein>
<organism evidence="4">
    <name type="scientific">Auxenochlorella protothecoides</name>
    <name type="common">Green microalga</name>
    <name type="synonym">Chlorella protothecoides</name>
    <dbReference type="NCBI Taxonomy" id="3075"/>
    <lineage>
        <taxon>Eukaryota</taxon>
        <taxon>Viridiplantae</taxon>
        <taxon>Chlorophyta</taxon>
        <taxon>core chlorophytes</taxon>
        <taxon>Trebouxiophyceae</taxon>
        <taxon>Chlorellales</taxon>
        <taxon>Chlorellaceae</taxon>
        <taxon>Auxenochlorella</taxon>
    </lineage>
</organism>
<evidence type="ECO:0000313" key="5">
    <source>
        <dbReference type="EMBL" id="JAT73138.1"/>
    </source>
</evidence>
<dbReference type="AlphaFoldDB" id="A0A1D1ZYY5"/>
<feature type="compositionally biased region" description="Basic and acidic residues" evidence="1">
    <location>
        <begin position="64"/>
        <end position="73"/>
    </location>
</feature>
<feature type="compositionally biased region" description="Gly residues" evidence="1">
    <location>
        <begin position="540"/>
        <end position="550"/>
    </location>
</feature>
<feature type="region of interest" description="Disordered" evidence="1">
    <location>
        <begin position="539"/>
        <end position="576"/>
    </location>
</feature>
<evidence type="ECO:0000313" key="3">
    <source>
        <dbReference type="EMBL" id="JAT70208.1"/>
    </source>
</evidence>
<gene>
    <name evidence="3" type="ORF">g.52158</name>
    <name evidence="2" type="ORF">g.52164</name>
    <name evidence="5" type="ORF">g.52173</name>
    <name evidence="4" type="ORF">g.52181</name>
</gene>
<accession>A0A1D1ZYY5</accession>
<reference evidence="4" key="1">
    <citation type="submission" date="2015-08" db="EMBL/GenBank/DDBJ databases">
        <authorList>
            <person name="Babu N.S."/>
            <person name="Beckwith C.J."/>
            <person name="Beseler K.G."/>
            <person name="Brison A."/>
            <person name="Carone J.V."/>
            <person name="Caskin T.P."/>
            <person name="Diamond M."/>
            <person name="Durham M.E."/>
            <person name="Foxe J.M."/>
            <person name="Go M."/>
            <person name="Henderson B.A."/>
            <person name="Jones I.B."/>
            <person name="McGettigan J.A."/>
            <person name="Micheletti S.J."/>
            <person name="Nasrallah M.E."/>
            <person name="Ortiz D."/>
            <person name="Piller C.R."/>
            <person name="Privatt S.R."/>
            <person name="Schneider S.L."/>
            <person name="Sharp S."/>
            <person name="Smith T.C."/>
            <person name="Stanton J.D."/>
            <person name="Ullery H.E."/>
            <person name="Wilson R.J."/>
            <person name="Serrano M.G."/>
            <person name="Buck G."/>
            <person name="Lee V."/>
            <person name="Wang Y."/>
            <person name="Carvalho R."/>
            <person name="Voegtly L."/>
            <person name="Shi R."/>
            <person name="Duckworth R."/>
            <person name="Johnson A."/>
            <person name="Loviza R."/>
            <person name="Walstead R."/>
            <person name="Shah Z."/>
            <person name="Kiflezghi M."/>
            <person name="Wade K."/>
            <person name="Ball S.L."/>
            <person name="Bradley K.W."/>
            <person name="Asai D.J."/>
            <person name="Bowman C.A."/>
            <person name="Russell D.A."/>
            <person name="Pope W.H."/>
            <person name="Jacobs-Sera D."/>
            <person name="Hendrix R.W."/>
            <person name="Hatfull G.F."/>
        </authorList>
    </citation>
    <scope>NUCLEOTIDE SEQUENCE</scope>
</reference>
<feature type="region of interest" description="Disordered" evidence="1">
    <location>
        <begin position="452"/>
        <end position="494"/>
    </location>
</feature>
<feature type="compositionally biased region" description="Low complexity" evidence="1">
    <location>
        <begin position="452"/>
        <end position="464"/>
    </location>
</feature>
<dbReference type="EMBL" id="GDKF01005484">
    <property type="protein sequence ID" value="JAT73138.1"/>
    <property type="molecule type" value="Transcribed_RNA"/>
</dbReference>